<dbReference type="InterPro" id="IPR001452">
    <property type="entry name" value="SH3_domain"/>
</dbReference>
<dbReference type="SMART" id="SM00326">
    <property type="entry name" value="SH3"/>
    <property type="match status" value="1"/>
</dbReference>
<evidence type="ECO:0000256" key="7">
    <source>
        <dbReference type="ARBA" id="ARBA00022583"/>
    </source>
</evidence>
<evidence type="ECO:0000256" key="11">
    <source>
        <dbReference type="PROSITE-ProRule" id="PRU01077"/>
    </source>
</evidence>
<feature type="domain" description="F-BAR" evidence="15">
    <location>
        <begin position="63"/>
        <end position="326"/>
    </location>
</feature>
<dbReference type="InterPro" id="IPR031160">
    <property type="entry name" value="F_BAR_dom"/>
</dbReference>
<feature type="region of interest" description="Disordered" evidence="13">
    <location>
        <begin position="383"/>
        <end position="405"/>
    </location>
</feature>
<dbReference type="PANTHER" id="PTHR15735">
    <property type="entry name" value="FCH AND DOUBLE SH3 DOMAINS PROTEIN"/>
    <property type="match status" value="1"/>
</dbReference>
<dbReference type="PROSITE" id="PS51741">
    <property type="entry name" value="F_BAR"/>
    <property type="match status" value="1"/>
</dbReference>
<reference evidence="18" key="1">
    <citation type="submission" date="2017-02" db="UniProtKB">
        <authorList>
            <consortium name="WormBaseParasite"/>
        </authorList>
    </citation>
    <scope>IDENTIFICATION</scope>
</reference>
<evidence type="ECO:0000256" key="1">
    <source>
        <dbReference type="ARBA" id="ARBA00004236"/>
    </source>
</evidence>
<feature type="region of interest" description="Disordered" evidence="13">
    <location>
        <begin position="490"/>
        <end position="559"/>
    </location>
</feature>
<keyword evidence="17" id="KW-1185">Reference proteome</keyword>
<evidence type="ECO:0000259" key="14">
    <source>
        <dbReference type="PROSITE" id="PS50002"/>
    </source>
</evidence>
<evidence type="ECO:0000313" key="18">
    <source>
        <dbReference type="WBParaSite" id="ALUE_0000496601-mRNA-1"/>
    </source>
</evidence>
<sequence>MLKVLTRLMGERAVRIDDERFRDGELVRSLECHVENAVHYRECSARRVNAPSCKGLHAIELECSVVGAFADQIDGVGLHTQKGIEHLERFGAFLKERAVIEDEYAAKLRALAKRNLSKKKEEDDMAKSFTYMSSFYAILRELESLAGQHEVVAEGLRRDIYPAVMSKCAALRAIRKNQLNELHTVQGSLNSAVDNMIKHQKSYVKAFKDAETAHLKYDKAEKNMDLSRADLEKAKNNALQRTQVCEDAKQSYAHALQAANQQQHQHYNQLLPQILEKLRAMDEERISETRAIMLQSIEAETKVMSIMQRCYEDMSNAARLISPSSDSTTVVEQFRSGYAHPQPYPFEDLGPPSAIVTADGASSSDTIKRTAKNGTTVRVNRKPSMGLFKGSSHQRKDGTDFRSYPPQQRCRRLQHEIELIEKEIAKNEQSRDGASKLYNVYKDNPKLGNASDVDSELAIYKKKIETLNQQLSKYKAMLVEAQAELNVPINVGSEPPARPPPPSQSGVSTPSQASPRQCDTPMSTAPNHRASYSEESLSSEGSSALSTHQKSPARNAKGIKRDTAAAPVVEKNEVYEECDMPALGTCTALYPFEGGSEGTMAMNEGDEMVLIEKDEGDGWTRVRHISSGREGFVPTSYLQCKWYPDQ</sequence>
<evidence type="ECO:0000256" key="8">
    <source>
        <dbReference type="ARBA" id="ARBA00023054"/>
    </source>
</evidence>
<dbReference type="InterPro" id="IPR001060">
    <property type="entry name" value="FCH_dom"/>
</dbReference>
<dbReference type="PROSITE" id="PS50002">
    <property type="entry name" value="SH3"/>
    <property type="match status" value="1"/>
</dbReference>
<dbReference type="CDD" id="cd11619">
    <property type="entry name" value="HR1_CIP4-like"/>
    <property type="match status" value="1"/>
</dbReference>
<dbReference type="InterPro" id="IPR036028">
    <property type="entry name" value="SH3-like_dom_sf"/>
</dbReference>
<keyword evidence="9" id="KW-0472">Membrane</keyword>
<keyword evidence="8 11" id="KW-0175">Coiled coil</keyword>
<keyword evidence="6" id="KW-0963">Cytoplasm</keyword>
<dbReference type="Pfam" id="PF00018">
    <property type="entry name" value="SH3_1"/>
    <property type="match status" value="1"/>
</dbReference>
<dbReference type="SUPFAM" id="SSF46585">
    <property type="entry name" value="HR1 repeat"/>
    <property type="match status" value="1"/>
</dbReference>
<dbReference type="Gene3D" id="1.20.1270.60">
    <property type="entry name" value="Arfaptin homology (AH) domain/BAR domain"/>
    <property type="match status" value="1"/>
</dbReference>
<organism evidence="17 18">
    <name type="scientific">Ascaris lumbricoides</name>
    <name type="common">Giant roundworm</name>
    <dbReference type="NCBI Taxonomy" id="6252"/>
    <lineage>
        <taxon>Eukaryota</taxon>
        <taxon>Metazoa</taxon>
        <taxon>Ecdysozoa</taxon>
        <taxon>Nematoda</taxon>
        <taxon>Chromadorea</taxon>
        <taxon>Rhabditida</taxon>
        <taxon>Spirurina</taxon>
        <taxon>Ascaridomorpha</taxon>
        <taxon>Ascaridoidea</taxon>
        <taxon>Ascarididae</taxon>
        <taxon>Ascaris</taxon>
    </lineage>
</organism>
<evidence type="ECO:0000256" key="12">
    <source>
        <dbReference type="SAM" id="Coils"/>
    </source>
</evidence>
<evidence type="ECO:0000259" key="15">
    <source>
        <dbReference type="PROSITE" id="PS51741"/>
    </source>
</evidence>
<dbReference type="InterPro" id="IPR027267">
    <property type="entry name" value="AH/BAR_dom_sf"/>
</dbReference>
<dbReference type="GO" id="GO:0005737">
    <property type="term" value="C:cytoplasm"/>
    <property type="evidence" value="ECO:0007669"/>
    <property type="project" value="UniProtKB-SubCell"/>
</dbReference>
<keyword evidence="7" id="KW-0254">Endocytosis</keyword>
<dbReference type="SUPFAM" id="SSF50044">
    <property type="entry name" value="SH3-domain"/>
    <property type="match status" value="1"/>
</dbReference>
<evidence type="ECO:0000256" key="4">
    <source>
        <dbReference type="ARBA" id="ARBA00022443"/>
    </source>
</evidence>
<dbReference type="AlphaFoldDB" id="A0A0M3HRL5"/>
<dbReference type="WBParaSite" id="ALUE_0000496601-mRNA-1">
    <property type="protein sequence ID" value="ALUE_0000496601-mRNA-1"/>
    <property type="gene ID" value="ALUE_0000496601"/>
</dbReference>
<protein>
    <submittedName>
        <fullName evidence="18">Formin-binding protein 1-like</fullName>
    </submittedName>
</protein>
<dbReference type="InterPro" id="IPR057870">
    <property type="entry name" value="HR1_TOCA"/>
</dbReference>
<evidence type="ECO:0000256" key="13">
    <source>
        <dbReference type="SAM" id="MobiDB-lite"/>
    </source>
</evidence>
<feature type="compositionally biased region" description="Polar residues" evidence="13">
    <location>
        <begin position="504"/>
        <end position="526"/>
    </location>
</feature>
<dbReference type="Gene3D" id="2.30.30.40">
    <property type="entry name" value="SH3 Domains"/>
    <property type="match status" value="1"/>
</dbReference>
<evidence type="ECO:0000256" key="6">
    <source>
        <dbReference type="ARBA" id="ARBA00022490"/>
    </source>
</evidence>
<proteinExistence type="inferred from homology"/>
<evidence type="ECO:0000259" key="16">
    <source>
        <dbReference type="PROSITE" id="PS51860"/>
    </source>
</evidence>
<accession>A0A0M3HRL5</accession>
<dbReference type="InterPro" id="IPR011072">
    <property type="entry name" value="HR1_rho-bd"/>
</dbReference>
<keyword evidence="5" id="KW-1003">Cell membrane</keyword>
<evidence type="ECO:0000313" key="17">
    <source>
        <dbReference type="Proteomes" id="UP000036681"/>
    </source>
</evidence>
<feature type="domain" description="SH3" evidence="14">
    <location>
        <begin position="581"/>
        <end position="643"/>
    </location>
</feature>
<keyword evidence="4 10" id="KW-0728">SH3 domain</keyword>
<dbReference type="GO" id="GO:0007165">
    <property type="term" value="P:signal transduction"/>
    <property type="evidence" value="ECO:0007669"/>
    <property type="project" value="InterPro"/>
</dbReference>
<evidence type="ECO:0000256" key="2">
    <source>
        <dbReference type="ARBA" id="ARBA00004496"/>
    </source>
</evidence>
<dbReference type="SMART" id="SM00055">
    <property type="entry name" value="FCH"/>
    <property type="match status" value="1"/>
</dbReference>
<dbReference type="Gene3D" id="6.10.140.470">
    <property type="match status" value="1"/>
</dbReference>
<dbReference type="PANTHER" id="PTHR15735:SF12">
    <property type="entry name" value="CDC42-INTERACTING PROTEIN 4, ISOFORM B"/>
    <property type="match status" value="1"/>
</dbReference>
<dbReference type="Proteomes" id="UP000036681">
    <property type="component" value="Unplaced"/>
</dbReference>
<dbReference type="Pfam" id="PF00611">
    <property type="entry name" value="FCH"/>
    <property type="match status" value="1"/>
</dbReference>
<feature type="coiled-coil region" evidence="12">
    <location>
        <begin position="410"/>
        <end position="484"/>
    </location>
</feature>
<feature type="domain" description="REM-1" evidence="16">
    <location>
        <begin position="403"/>
        <end position="480"/>
    </location>
</feature>
<name>A0A0M3HRL5_ASCLU</name>
<dbReference type="FunFam" id="2.30.30.40:FF:000203">
    <property type="entry name" value="Cdc42-interacting protein 4, isoform F"/>
    <property type="match status" value="1"/>
</dbReference>
<dbReference type="PROSITE" id="PS51860">
    <property type="entry name" value="REM_1"/>
    <property type="match status" value="1"/>
</dbReference>
<dbReference type="GO" id="GO:0005886">
    <property type="term" value="C:plasma membrane"/>
    <property type="evidence" value="ECO:0007669"/>
    <property type="project" value="UniProtKB-SubCell"/>
</dbReference>
<evidence type="ECO:0000256" key="5">
    <source>
        <dbReference type="ARBA" id="ARBA00022475"/>
    </source>
</evidence>
<evidence type="ECO:0000256" key="10">
    <source>
        <dbReference type="PROSITE-ProRule" id="PRU00192"/>
    </source>
</evidence>
<dbReference type="GO" id="GO:0006897">
    <property type="term" value="P:endocytosis"/>
    <property type="evidence" value="ECO:0007669"/>
    <property type="project" value="UniProtKB-KW"/>
</dbReference>
<comment type="subcellular location">
    <subcellularLocation>
        <location evidence="1">Cell membrane</location>
    </subcellularLocation>
    <subcellularLocation>
        <location evidence="2">Cytoplasm</location>
    </subcellularLocation>
</comment>
<comment type="similarity">
    <text evidence="3">Belongs to the FNBP1 family.</text>
</comment>
<dbReference type="InterPro" id="IPR036274">
    <property type="entry name" value="HR1_rpt_sf"/>
</dbReference>
<dbReference type="SUPFAM" id="SSF103657">
    <property type="entry name" value="BAR/IMD domain-like"/>
    <property type="match status" value="1"/>
</dbReference>
<dbReference type="CDD" id="cd11911">
    <property type="entry name" value="SH3_CIP4-like"/>
    <property type="match status" value="1"/>
</dbReference>
<evidence type="ECO:0000256" key="9">
    <source>
        <dbReference type="ARBA" id="ARBA00023136"/>
    </source>
</evidence>
<dbReference type="Pfam" id="PF25610">
    <property type="entry name" value="HR1_TOCA"/>
    <property type="match status" value="1"/>
</dbReference>
<feature type="compositionally biased region" description="Low complexity" evidence="13">
    <location>
        <begin position="533"/>
        <end position="546"/>
    </location>
</feature>
<evidence type="ECO:0000256" key="3">
    <source>
        <dbReference type="ARBA" id="ARBA00009426"/>
    </source>
</evidence>